<reference evidence="2 3" key="4">
    <citation type="journal article" date="2005" name="J. Mol. Biol.">
        <title>Genome comparison of Pseudomonas aeruginosa large phages.</title>
        <authorList>
            <person name="Hertveldt K."/>
            <person name="Lavigne R."/>
            <person name="Pleteneva E."/>
            <person name="Sernova N."/>
            <person name="Kurochkina L."/>
            <person name="Korchevskii R."/>
            <person name="Robben J."/>
            <person name="Mesyanzhinov V."/>
            <person name="Krylov V.N."/>
            <person name="Volckaert G."/>
        </authorList>
    </citation>
    <scope>NUCLEOTIDE SEQUENCE</scope>
</reference>
<proteinExistence type="predicted"/>
<feature type="domain" description="EF-hand" evidence="1">
    <location>
        <begin position="257"/>
        <end position="280"/>
    </location>
</feature>
<evidence type="ECO:0000313" key="3">
    <source>
        <dbReference type="Proteomes" id="UP000001239"/>
    </source>
</evidence>
<evidence type="ECO:0000313" key="2">
    <source>
        <dbReference type="EMBL" id="CAG27282.1"/>
    </source>
</evidence>
<dbReference type="RefSeq" id="YP_418221.1">
    <property type="nucleotide sequence ID" value="NC_007623.1"/>
</dbReference>
<dbReference type="InterPro" id="IPR002048">
    <property type="entry name" value="EF_hand_dom"/>
</dbReference>
<evidence type="ECO:0000259" key="1">
    <source>
        <dbReference type="PROSITE" id="PS50222"/>
    </source>
</evidence>
<dbReference type="OrthoDB" id="6480at10239"/>
<reference evidence="2 3" key="1">
    <citation type="journal article" date="2002" name="Genetika">
        <title>Phenogenetic characterization of a group of giant Phi KZ-like bacteriophages of Pseudomonas aeruginosa].</title>
        <authorList>
            <person name="Burkal'tseva M.V."/>
            <person name="Krylov V.N."/>
            <person name="Pleteneva E.A."/>
            <person name="Shaburova O.V."/>
            <person name="Krylov S.V."/>
            <person name="Volckaert G."/>
            <person name="Sykilinda N.N."/>
            <person name="Kurochkina L.P."/>
            <person name="Mesyanzhinov V.V."/>
        </authorList>
    </citation>
    <scope>NUCLEOTIDE SEQUENCE [LARGE SCALE GENOMIC DNA]</scope>
</reference>
<keyword evidence="3" id="KW-1185">Reference proteome</keyword>
<reference evidence="2 3" key="3">
    <citation type="journal article" date="2004" name="Bioinformatics">
        <title>PHIRE, a deterministic approach to reveal regulatory elements in bacteriophage genomes.</title>
        <authorList>
            <person name="Lavigne R."/>
            <person name="Sun W.D."/>
            <person name="Volckaert G."/>
        </authorList>
    </citation>
    <scope>NUCLEOTIDE SEQUENCE [LARGE SCALE GENOMIC DNA]</scope>
</reference>
<sequence>MNFRTKNGYRDLQALVKELGLYTGQIDGVWGKGTSSSTETLLRGYAEVVGKNTGGIGLPTTSDASGYNVITALQRNLAFLGLYSLTVDGIWGNGTLSGLDKAFEVYKERYRTPTYDIAWSGKVSPAFTAKVKDWCGVHVPNHRAPHWLMACMAFETGQTFSPSIKNAAGSEAYGLIQFMSPAANDLNVPLSVIRSMDQLTQLDLVFKYFEMWMKRGKRYTQLEDFYLTIFHPASVGKKADEVLFLQGSKAYLQNKGFDVDKDGKITLGEISSTLYTTYYKGLLPENRHVISY</sequence>
<dbReference type="SUPFAM" id="SSF53955">
    <property type="entry name" value="Lysozyme-like"/>
    <property type="match status" value="1"/>
</dbReference>
<dbReference type="PROSITE" id="PS50222">
    <property type="entry name" value="EF_HAND_2"/>
    <property type="match status" value="1"/>
</dbReference>
<dbReference type="GeneID" id="5176709"/>
<protein>
    <recommendedName>
        <fullName evidence="1">EF-hand domain-containing protein</fullName>
    </recommendedName>
</protein>
<dbReference type="Proteomes" id="UP000001239">
    <property type="component" value="Segment"/>
</dbReference>
<accession>Q2Z0P3</accession>
<name>Q2Z0P3_9CAUD</name>
<dbReference type="PROSITE" id="PS00018">
    <property type="entry name" value="EF_HAND_1"/>
    <property type="match status" value="1"/>
</dbReference>
<dbReference type="KEGG" id="vg:5176709"/>
<dbReference type="GO" id="GO:0005509">
    <property type="term" value="F:calcium ion binding"/>
    <property type="evidence" value="ECO:0007669"/>
    <property type="project" value="InterPro"/>
</dbReference>
<dbReference type="InterPro" id="IPR018247">
    <property type="entry name" value="EF_Hand_1_Ca_BS"/>
</dbReference>
<organism evidence="2 3">
    <name type="scientific">Pseudomonas phage EL</name>
    <dbReference type="NCBI Taxonomy" id="273133"/>
    <lineage>
        <taxon>Viruses</taxon>
        <taxon>Duplodnaviria</taxon>
        <taxon>Heunggongvirae</taxon>
        <taxon>Uroviricota</taxon>
        <taxon>Caudoviricetes</taxon>
        <taxon>Chimalliviridae</taxon>
        <taxon>Elvirus</taxon>
        <taxon>Elvirus EL</taxon>
    </lineage>
</organism>
<reference evidence="2 3" key="2">
    <citation type="journal article" date="2003" name="Res. Microbiol.">
        <title>Myoviridae bacteriophages of Pseudomonas aeruginosa: a long and complex evolutionary pathway.</title>
        <authorList>
            <person name="Krylov V.N."/>
            <person name="Pleteneva E.A."/>
            <person name="Bourkalsteva M.V."/>
            <person name="Shaburova O.V."/>
            <person name="Volckaert G."/>
            <person name="Sykilinda N.N."/>
            <person name="Kurochkina L.P."/>
            <person name="Mesyanzhinov V.V."/>
        </authorList>
    </citation>
    <scope>NUCLEOTIDE SEQUENCE [LARGE SCALE GENOMIC DNA]</scope>
</reference>
<dbReference type="InterPro" id="IPR023346">
    <property type="entry name" value="Lysozyme-like_dom_sf"/>
</dbReference>
<dbReference type="EMBL" id="AJ697969">
    <property type="protein sequence ID" value="CAG27282.1"/>
    <property type="molecule type" value="Genomic_DNA"/>
</dbReference>